<organism evidence="9">
    <name type="scientific">Vecturithrix granuli</name>
    <dbReference type="NCBI Taxonomy" id="1499967"/>
    <lineage>
        <taxon>Bacteria</taxon>
        <taxon>Candidatus Moduliflexota</taxon>
        <taxon>Candidatus Vecturitrichia</taxon>
        <taxon>Candidatus Vecturitrichales</taxon>
        <taxon>Candidatus Vecturitrichaceae</taxon>
        <taxon>Candidatus Vecturithrix</taxon>
    </lineage>
</organism>
<sequence length="343" mass="37846">MQLLQELCEAPGISGREQKIIDIMARELSQTADSVTVDQMGNVIGFKKGRKDPAKKVMIAGHLDEIGFVVSYVDKNGYIRFAQRGGHTPKVLLSQRVKIFGKQEVIGVVEGAPAMLQEAEDRKKTPELKDLYIDTGMNKEELEKIVEIGDIIVLDREFVEQGQVCIAKAFDNRVGCYVVLETMKRLQQTDVDVYAVGTAQEEVGIRGAMSAARDVNPDFGIAIDVTAAFDTPDVKEHQQVTQLGKGVAIKINDQASISNHGIVEFLKALAKKHKILYQLEILPFGGTDAAGMQRFGKGPVCTLSVPTRYVHSPNEMLHKDDLEATIALLVKFIEECEQCQLAF</sequence>
<evidence type="ECO:0000256" key="4">
    <source>
        <dbReference type="ARBA" id="ARBA00022723"/>
    </source>
</evidence>
<name>A0A081C982_VECG1</name>
<comment type="cofactor">
    <cofactor evidence="8">
        <name>a divalent metal cation</name>
        <dbReference type="ChEBI" id="CHEBI:60240"/>
    </cofactor>
    <text evidence="8">Binds 2 divalent metal cations per subunit.</text>
</comment>
<dbReference type="GO" id="GO:0046872">
    <property type="term" value="F:metal ion binding"/>
    <property type="evidence" value="ECO:0007669"/>
    <property type="project" value="UniProtKB-UniRule"/>
</dbReference>
<reference evidence="9" key="1">
    <citation type="journal article" date="2015" name="PeerJ">
        <title>First genomic representation of candidate bacterial phylum KSB3 points to enhanced environmental sensing as a trigger of wastewater bulking.</title>
        <authorList>
            <person name="Sekiguchi Y."/>
            <person name="Ohashi A."/>
            <person name="Parks D.H."/>
            <person name="Yamauchi T."/>
            <person name="Tyson G.W."/>
            <person name="Hugenholtz P."/>
        </authorList>
    </citation>
    <scope>NUCLEOTIDE SEQUENCE [LARGE SCALE GENOMIC DNA]</scope>
</reference>
<dbReference type="InterPro" id="IPR008007">
    <property type="entry name" value="Peptidase_M42"/>
</dbReference>
<protein>
    <submittedName>
        <fullName evidence="9">Cellulase</fullName>
    </submittedName>
</protein>
<dbReference type="CDD" id="cd05656">
    <property type="entry name" value="M42_Frv"/>
    <property type="match status" value="1"/>
</dbReference>
<keyword evidence="4 8" id="KW-0479">Metal-binding</keyword>
<dbReference type="SUPFAM" id="SSF53187">
    <property type="entry name" value="Zn-dependent exopeptidases"/>
    <property type="match status" value="1"/>
</dbReference>
<feature type="binding site" evidence="8">
    <location>
        <position position="171"/>
    </location>
    <ligand>
        <name>Zn(2+)</name>
        <dbReference type="ChEBI" id="CHEBI:29105"/>
        <label>2</label>
    </ligand>
</feature>
<dbReference type="GO" id="GO:0004177">
    <property type="term" value="F:aminopeptidase activity"/>
    <property type="evidence" value="ECO:0007669"/>
    <property type="project" value="UniProtKB-UniRule"/>
</dbReference>
<evidence type="ECO:0000256" key="7">
    <source>
        <dbReference type="PIRSR" id="PIRSR001123-1"/>
    </source>
</evidence>
<keyword evidence="3" id="KW-0645">Protease</keyword>
<keyword evidence="2" id="KW-0031">Aminopeptidase</keyword>
<feature type="active site" description="Proton acceptor" evidence="7">
    <location>
        <position position="201"/>
    </location>
</feature>
<dbReference type="PIRSF" id="PIRSF001123">
    <property type="entry name" value="PepA_GA"/>
    <property type="match status" value="1"/>
</dbReference>
<evidence type="ECO:0000256" key="1">
    <source>
        <dbReference type="ARBA" id="ARBA00006272"/>
    </source>
</evidence>
<dbReference type="AlphaFoldDB" id="A0A081C982"/>
<dbReference type="HOGENOM" id="CLU_047249_0_2_0"/>
<feature type="binding site" evidence="8">
    <location>
        <position position="224"/>
    </location>
    <ligand>
        <name>Zn(2+)</name>
        <dbReference type="ChEBI" id="CHEBI:29105"/>
        <label>1</label>
    </ligand>
</feature>
<feature type="binding site" evidence="8">
    <location>
        <position position="62"/>
    </location>
    <ligand>
        <name>Zn(2+)</name>
        <dbReference type="ChEBI" id="CHEBI:29105"/>
        <label>1</label>
    </ligand>
</feature>
<evidence type="ECO:0000256" key="2">
    <source>
        <dbReference type="ARBA" id="ARBA00022438"/>
    </source>
</evidence>
<dbReference type="eggNOG" id="COG1363">
    <property type="taxonomic scope" value="Bacteria"/>
</dbReference>
<feature type="binding site" evidence="8">
    <location>
        <position position="202"/>
    </location>
    <ligand>
        <name>Zn(2+)</name>
        <dbReference type="ChEBI" id="CHEBI:29105"/>
        <label>2</label>
    </ligand>
</feature>
<feature type="binding site" evidence="8">
    <location>
        <position position="171"/>
    </location>
    <ligand>
        <name>Zn(2+)</name>
        <dbReference type="ChEBI" id="CHEBI:29105"/>
        <label>1</label>
    </ligand>
</feature>
<proteinExistence type="inferred from homology"/>
<gene>
    <name evidence="9" type="ORF">U27_01035</name>
</gene>
<dbReference type="EMBL" id="DF820477">
    <property type="protein sequence ID" value="GAK61137.1"/>
    <property type="molecule type" value="Genomic_DNA"/>
</dbReference>
<evidence type="ECO:0000313" key="9">
    <source>
        <dbReference type="EMBL" id="GAK61137.1"/>
    </source>
</evidence>
<evidence type="ECO:0000256" key="5">
    <source>
        <dbReference type="ARBA" id="ARBA00022801"/>
    </source>
</evidence>
<dbReference type="GO" id="GO:0006508">
    <property type="term" value="P:proteolysis"/>
    <property type="evidence" value="ECO:0007669"/>
    <property type="project" value="UniProtKB-KW"/>
</dbReference>
<evidence type="ECO:0000256" key="8">
    <source>
        <dbReference type="PIRSR" id="PIRSR001123-2"/>
    </source>
</evidence>
<dbReference type="Proteomes" id="UP000030661">
    <property type="component" value="Unassembled WGS sequence"/>
</dbReference>
<dbReference type="Gene3D" id="2.40.30.40">
    <property type="entry name" value="Peptidase M42, domain 2"/>
    <property type="match status" value="1"/>
</dbReference>
<comment type="similarity">
    <text evidence="1 6">Belongs to the peptidase M42 family.</text>
</comment>
<feature type="binding site" evidence="8">
    <location>
        <position position="311"/>
    </location>
    <ligand>
        <name>Zn(2+)</name>
        <dbReference type="ChEBI" id="CHEBI:29105"/>
        <label>2</label>
    </ligand>
</feature>
<evidence type="ECO:0000313" key="10">
    <source>
        <dbReference type="Proteomes" id="UP000030661"/>
    </source>
</evidence>
<dbReference type="Pfam" id="PF05343">
    <property type="entry name" value="Peptidase_M42"/>
    <property type="match status" value="1"/>
</dbReference>
<evidence type="ECO:0000256" key="3">
    <source>
        <dbReference type="ARBA" id="ARBA00022670"/>
    </source>
</evidence>
<keyword evidence="10" id="KW-1185">Reference proteome</keyword>
<dbReference type="PANTHER" id="PTHR32481:SF0">
    <property type="entry name" value="AMINOPEPTIDASE YPDE-RELATED"/>
    <property type="match status" value="1"/>
</dbReference>
<dbReference type="PANTHER" id="PTHR32481">
    <property type="entry name" value="AMINOPEPTIDASE"/>
    <property type="match status" value="1"/>
</dbReference>
<dbReference type="STRING" id="1499967.U27_01035"/>
<evidence type="ECO:0000256" key="6">
    <source>
        <dbReference type="PIRNR" id="PIRNR001123"/>
    </source>
</evidence>
<dbReference type="SUPFAM" id="SSF101821">
    <property type="entry name" value="Aminopeptidase/glucanase lid domain"/>
    <property type="match status" value="1"/>
</dbReference>
<accession>A0A081C982</accession>
<dbReference type="InterPro" id="IPR023367">
    <property type="entry name" value="Peptidase_M42_dom2"/>
</dbReference>
<keyword evidence="5" id="KW-0378">Hydrolase</keyword>
<dbReference type="Gene3D" id="3.40.630.10">
    <property type="entry name" value="Zn peptidases"/>
    <property type="match status" value="1"/>
</dbReference>
<dbReference type="InterPro" id="IPR051464">
    <property type="entry name" value="Peptidase_M42_aminopept"/>
</dbReference>